<evidence type="ECO:0000313" key="1">
    <source>
        <dbReference type="EMBL" id="SOC47886.1"/>
    </source>
</evidence>
<dbReference type="OrthoDB" id="3213531at2"/>
<gene>
    <name evidence="1" type="ORF">SAMN05660748_1100</name>
</gene>
<dbReference type="Pfam" id="PF06348">
    <property type="entry name" value="DUF1059"/>
    <property type="match status" value="1"/>
</dbReference>
<dbReference type="AlphaFoldDB" id="A0A285V4G4"/>
<evidence type="ECO:0000313" key="2">
    <source>
        <dbReference type="Proteomes" id="UP000219435"/>
    </source>
</evidence>
<sequence length="57" mass="5901">MKRFACGDVIPGCNATFTAADEAGIFAQAVPHAAAEHGIDEVTPELEATVRSLISTV</sequence>
<keyword evidence="2" id="KW-1185">Reference proteome</keyword>
<reference evidence="2" key="1">
    <citation type="submission" date="2017-08" db="EMBL/GenBank/DDBJ databases">
        <authorList>
            <person name="Varghese N."/>
            <person name="Submissions S."/>
        </authorList>
    </citation>
    <scope>NUCLEOTIDE SEQUENCE [LARGE SCALE GENOMIC DNA]</scope>
    <source>
        <strain evidence="2">DSM 4725</strain>
    </source>
</reference>
<dbReference type="RefSeq" id="WP_097193916.1">
    <property type="nucleotide sequence ID" value="NZ_OBQI01000001.1"/>
</dbReference>
<dbReference type="EMBL" id="OBQI01000001">
    <property type="protein sequence ID" value="SOC47886.1"/>
    <property type="molecule type" value="Genomic_DNA"/>
</dbReference>
<dbReference type="InterPro" id="IPR009409">
    <property type="entry name" value="DUF1059"/>
</dbReference>
<protein>
    <submittedName>
        <fullName evidence="1">Predicted small metal-binding protein</fullName>
    </submittedName>
</protein>
<name>A0A285V4G4_9ACTN</name>
<accession>A0A285V4G4</accession>
<proteinExistence type="predicted"/>
<organism evidence="1 2">
    <name type="scientific">Blastococcus aggregatus</name>
    <dbReference type="NCBI Taxonomy" id="38502"/>
    <lineage>
        <taxon>Bacteria</taxon>
        <taxon>Bacillati</taxon>
        <taxon>Actinomycetota</taxon>
        <taxon>Actinomycetes</taxon>
        <taxon>Geodermatophilales</taxon>
        <taxon>Geodermatophilaceae</taxon>
        <taxon>Blastococcus</taxon>
    </lineage>
</organism>
<dbReference type="Proteomes" id="UP000219435">
    <property type="component" value="Unassembled WGS sequence"/>
</dbReference>